<evidence type="ECO:0000313" key="2">
    <source>
        <dbReference type="Proteomes" id="UP000050794"/>
    </source>
</evidence>
<dbReference type="EMBL" id="UYWY01000962">
    <property type="protein sequence ID" value="VDM25989.1"/>
    <property type="molecule type" value="Genomic_DNA"/>
</dbReference>
<organism evidence="2 3">
    <name type="scientific">Toxocara canis</name>
    <name type="common">Canine roundworm</name>
    <dbReference type="NCBI Taxonomy" id="6265"/>
    <lineage>
        <taxon>Eukaryota</taxon>
        <taxon>Metazoa</taxon>
        <taxon>Ecdysozoa</taxon>
        <taxon>Nematoda</taxon>
        <taxon>Chromadorea</taxon>
        <taxon>Rhabditida</taxon>
        <taxon>Spirurina</taxon>
        <taxon>Ascaridomorpha</taxon>
        <taxon>Ascaridoidea</taxon>
        <taxon>Toxocaridae</taxon>
        <taxon>Toxocara</taxon>
    </lineage>
</organism>
<protein>
    <submittedName>
        <fullName evidence="3">Transposase</fullName>
    </submittedName>
</protein>
<keyword evidence="2" id="KW-1185">Reference proteome</keyword>
<sequence length="100" mass="11344">MRRVAGTRIQTIRYFGKAVFHELSRSAKRMNAVKIYINVFEHPASTEYLNSIMGCTDHRTITNIGRDLLVAKMPVRYTSASTLSTSHMSKQTIQGHTFPV</sequence>
<dbReference type="WBParaSite" id="TCNE_0000133501-mRNA-1">
    <property type="protein sequence ID" value="TCNE_0000133501-mRNA-1"/>
    <property type="gene ID" value="TCNE_0000133501"/>
</dbReference>
<gene>
    <name evidence="1" type="ORF">TCNE_LOCUS1336</name>
</gene>
<accession>A0A183TYL6</accession>
<proteinExistence type="predicted"/>
<reference evidence="3" key="1">
    <citation type="submission" date="2016-06" db="UniProtKB">
        <authorList>
            <consortium name="WormBaseParasite"/>
        </authorList>
    </citation>
    <scope>IDENTIFICATION</scope>
</reference>
<evidence type="ECO:0000313" key="1">
    <source>
        <dbReference type="EMBL" id="VDM25989.1"/>
    </source>
</evidence>
<evidence type="ECO:0000313" key="3">
    <source>
        <dbReference type="WBParaSite" id="TCNE_0000133501-mRNA-1"/>
    </source>
</evidence>
<dbReference type="AlphaFoldDB" id="A0A183TYL6"/>
<name>A0A183TYL6_TOXCA</name>
<dbReference type="Proteomes" id="UP000050794">
    <property type="component" value="Unassembled WGS sequence"/>
</dbReference>
<reference evidence="1 2" key="2">
    <citation type="submission" date="2018-11" db="EMBL/GenBank/DDBJ databases">
        <authorList>
            <consortium name="Pathogen Informatics"/>
        </authorList>
    </citation>
    <scope>NUCLEOTIDE SEQUENCE [LARGE SCALE GENOMIC DNA]</scope>
</reference>